<dbReference type="Pfam" id="PF00196">
    <property type="entry name" value="GerE"/>
    <property type="match status" value="1"/>
</dbReference>
<feature type="domain" description="HTH luxR-type" evidence="6">
    <location>
        <begin position="153"/>
        <end position="218"/>
    </location>
</feature>
<dbReference type="PROSITE" id="PS00622">
    <property type="entry name" value="HTH_LUXR_1"/>
    <property type="match status" value="1"/>
</dbReference>
<keyword evidence="3 8" id="KW-0238">DNA-binding</keyword>
<dbReference type="InterPro" id="IPR001789">
    <property type="entry name" value="Sig_transdc_resp-reg_receiver"/>
</dbReference>
<feature type="domain" description="Response regulatory" evidence="7">
    <location>
        <begin position="5"/>
        <end position="123"/>
    </location>
</feature>
<reference evidence="8 9" key="1">
    <citation type="submission" date="2020-08" db="EMBL/GenBank/DDBJ databases">
        <title>Sequencing the genomes of 1000 actinobacteria strains.</title>
        <authorList>
            <person name="Klenk H.-P."/>
        </authorList>
    </citation>
    <scope>NUCLEOTIDE SEQUENCE [LARGE SCALE GENOMIC DNA]</scope>
    <source>
        <strain evidence="8 9">DSM 43023</strain>
    </source>
</reference>
<dbReference type="PROSITE" id="PS50110">
    <property type="entry name" value="RESPONSE_REGULATORY"/>
    <property type="match status" value="1"/>
</dbReference>
<dbReference type="InterPro" id="IPR039420">
    <property type="entry name" value="WalR-like"/>
</dbReference>
<evidence type="ECO:0000256" key="2">
    <source>
        <dbReference type="ARBA" id="ARBA00023015"/>
    </source>
</evidence>
<dbReference type="CDD" id="cd17535">
    <property type="entry name" value="REC_NarL-like"/>
    <property type="match status" value="1"/>
</dbReference>
<dbReference type="SMART" id="SM00448">
    <property type="entry name" value="REC"/>
    <property type="match status" value="1"/>
</dbReference>
<dbReference type="SMART" id="SM00421">
    <property type="entry name" value="HTH_LUXR"/>
    <property type="match status" value="1"/>
</dbReference>
<dbReference type="CDD" id="cd06170">
    <property type="entry name" value="LuxR_C_like"/>
    <property type="match status" value="1"/>
</dbReference>
<dbReference type="PROSITE" id="PS50043">
    <property type="entry name" value="HTH_LUXR_2"/>
    <property type="match status" value="1"/>
</dbReference>
<evidence type="ECO:0000256" key="4">
    <source>
        <dbReference type="ARBA" id="ARBA00023163"/>
    </source>
</evidence>
<protein>
    <submittedName>
        <fullName evidence="8">DNA-binding NarL/FixJ family response regulator</fullName>
    </submittedName>
</protein>
<dbReference type="PRINTS" id="PR00038">
    <property type="entry name" value="HTHLUXR"/>
</dbReference>
<evidence type="ECO:0000259" key="7">
    <source>
        <dbReference type="PROSITE" id="PS50110"/>
    </source>
</evidence>
<keyword evidence="2" id="KW-0805">Transcription regulation</keyword>
<sequence length="234" mass="24601">MSVSTVLVADDQALLRAGLRMLIDTAPDLEAVGEVGTGREAVELARRLRPDLVLMDVRMPDLDGIKATELIRADPVTAAVKVMMLTTFDLDEYVYAALRAGASGFLLKDARPGDLLEALRVVAAGQALLAPSVTMRLIGEFARREPAGVPGALAARLARVSGREREVLVLVARGLANPRIAERLGLGLATVKTHIRSLLAKLDVHDRAQLVIAAYEGGVVTAGSAPVGDLGEGG</sequence>
<dbReference type="InterPro" id="IPR000792">
    <property type="entry name" value="Tscrpt_reg_LuxR_C"/>
</dbReference>
<dbReference type="Gene3D" id="3.40.50.2300">
    <property type="match status" value="1"/>
</dbReference>
<accession>A0A7W7W7M9</accession>
<dbReference type="EMBL" id="JACHJU010000001">
    <property type="protein sequence ID" value="MBB4936090.1"/>
    <property type="molecule type" value="Genomic_DNA"/>
</dbReference>
<dbReference type="GO" id="GO:0000160">
    <property type="term" value="P:phosphorelay signal transduction system"/>
    <property type="evidence" value="ECO:0007669"/>
    <property type="project" value="InterPro"/>
</dbReference>
<evidence type="ECO:0000256" key="1">
    <source>
        <dbReference type="ARBA" id="ARBA00022553"/>
    </source>
</evidence>
<dbReference type="GO" id="GO:0003677">
    <property type="term" value="F:DNA binding"/>
    <property type="evidence" value="ECO:0007669"/>
    <property type="project" value="UniProtKB-KW"/>
</dbReference>
<comment type="caution">
    <text evidence="8">The sequence shown here is derived from an EMBL/GenBank/DDBJ whole genome shotgun (WGS) entry which is preliminary data.</text>
</comment>
<gene>
    <name evidence="8" type="ORF">FHR32_000395</name>
</gene>
<evidence type="ECO:0000259" key="6">
    <source>
        <dbReference type="PROSITE" id="PS50043"/>
    </source>
</evidence>
<name>A0A7W7W7M9_9ACTN</name>
<dbReference type="SUPFAM" id="SSF46894">
    <property type="entry name" value="C-terminal effector domain of the bipartite response regulators"/>
    <property type="match status" value="1"/>
</dbReference>
<dbReference type="AlphaFoldDB" id="A0A7W7W7M9"/>
<keyword evidence="9" id="KW-1185">Reference proteome</keyword>
<dbReference type="PANTHER" id="PTHR43214:SF24">
    <property type="entry name" value="TRANSCRIPTIONAL REGULATORY PROTEIN NARL-RELATED"/>
    <property type="match status" value="1"/>
</dbReference>
<evidence type="ECO:0000313" key="8">
    <source>
        <dbReference type="EMBL" id="MBB4936090.1"/>
    </source>
</evidence>
<evidence type="ECO:0000313" key="9">
    <source>
        <dbReference type="Proteomes" id="UP000534286"/>
    </source>
</evidence>
<dbReference type="SUPFAM" id="SSF52172">
    <property type="entry name" value="CheY-like"/>
    <property type="match status" value="1"/>
</dbReference>
<dbReference type="InterPro" id="IPR016032">
    <property type="entry name" value="Sig_transdc_resp-reg_C-effctor"/>
</dbReference>
<proteinExistence type="predicted"/>
<dbReference type="Pfam" id="PF00072">
    <property type="entry name" value="Response_reg"/>
    <property type="match status" value="1"/>
</dbReference>
<organism evidence="8 9">
    <name type="scientific">Streptosporangium album</name>
    <dbReference type="NCBI Taxonomy" id="47479"/>
    <lineage>
        <taxon>Bacteria</taxon>
        <taxon>Bacillati</taxon>
        <taxon>Actinomycetota</taxon>
        <taxon>Actinomycetes</taxon>
        <taxon>Streptosporangiales</taxon>
        <taxon>Streptosporangiaceae</taxon>
        <taxon>Streptosporangium</taxon>
    </lineage>
</organism>
<feature type="modified residue" description="4-aspartylphosphate" evidence="5">
    <location>
        <position position="56"/>
    </location>
</feature>
<keyword evidence="1 5" id="KW-0597">Phosphoprotein</keyword>
<dbReference type="GO" id="GO:0006355">
    <property type="term" value="P:regulation of DNA-templated transcription"/>
    <property type="evidence" value="ECO:0007669"/>
    <property type="project" value="InterPro"/>
</dbReference>
<dbReference type="InterPro" id="IPR058245">
    <property type="entry name" value="NreC/VraR/RcsB-like_REC"/>
</dbReference>
<dbReference type="PANTHER" id="PTHR43214">
    <property type="entry name" value="TWO-COMPONENT RESPONSE REGULATOR"/>
    <property type="match status" value="1"/>
</dbReference>
<dbReference type="InterPro" id="IPR011006">
    <property type="entry name" value="CheY-like_superfamily"/>
</dbReference>
<evidence type="ECO:0000256" key="3">
    <source>
        <dbReference type="ARBA" id="ARBA00023125"/>
    </source>
</evidence>
<dbReference type="Proteomes" id="UP000534286">
    <property type="component" value="Unassembled WGS sequence"/>
</dbReference>
<keyword evidence="4" id="KW-0804">Transcription</keyword>
<evidence type="ECO:0000256" key="5">
    <source>
        <dbReference type="PROSITE-ProRule" id="PRU00169"/>
    </source>
</evidence>